<evidence type="ECO:0000313" key="1">
    <source>
        <dbReference type="EnsemblPlants" id="AVESA.00010b.r2.7DG1361650.1.CDS"/>
    </source>
</evidence>
<dbReference type="EnsemblPlants" id="AVESA.00010b.r2.7DG1361650.1">
    <property type="protein sequence ID" value="AVESA.00010b.r2.7DG1361650.1.CDS"/>
    <property type="gene ID" value="AVESA.00010b.r2.7DG1361650"/>
</dbReference>
<evidence type="ECO:0000313" key="2">
    <source>
        <dbReference type="Proteomes" id="UP001732700"/>
    </source>
</evidence>
<keyword evidence="2" id="KW-1185">Reference proteome</keyword>
<reference evidence="1" key="1">
    <citation type="submission" date="2021-05" db="EMBL/GenBank/DDBJ databases">
        <authorList>
            <person name="Scholz U."/>
            <person name="Mascher M."/>
            <person name="Fiebig A."/>
        </authorList>
    </citation>
    <scope>NUCLEOTIDE SEQUENCE [LARGE SCALE GENOMIC DNA]</scope>
</reference>
<sequence>MDGDAGWYYHSGGSNDWDLNAVVRYACGGRVPPPPSSEDPFSSFFPTPQELVGDGLFDAATSLPDLPAFNGDAAVVDELSFAFFGSSAPAPPLPPPQQQEQAVARIEETLHLQHDDTAPLPMLQTSGGEGPRSKRKKKQVKKVVKRVAADGASADPWAWRKYGQKPIKGSPYPRGYYRCSTDKACEARKMVERCRDDPDSFIITYTGAEHSHPAPIHRNSLAGTTRSKTLREPPAGGATATAVAAEPSPGQSTSGGMSTSPTMTSPRSLSMDMDECNQEETECDEGGGASLTPKDDVEMDDQDDELKKLLDAAIGVGGDPSRYLTMEDDGGADGVEETFVVSPWVTALGDAAGWS</sequence>
<accession>A0ACD6AI96</accession>
<reference evidence="1" key="2">
    <citation type="submission" date="2025-09" db="UniProtKB">
        <authorList>
            <consortium name="EnsemblPlants"/>
        </authorList>
    </citation>
    <scope>IDENTIFICATION</scope>
</reference>
<dbReference type="Proteomes" id="UP001732700">
    <property type="component" value="Chromosome 7D"/>
</dbReference>
<name>A0ACD6AI96_AVESA</name>
<protein>
    <submittedName>
        <fullName evidence="1">Uncharacterized protein</fullName>
    </submittedName>
</protein>
<organism evidence="1 2">
    <name type="scientific">Avena sativa</name>
    <name type="common">Oat</name>
    <dbReference type="NCBI Taxonomy" id="4498"/>
    <lineage>
        <taxon>Eukaryota</taxon>
        <taxon>Viridiplantae</taxon>
        <taxon>Streptophyta</taxon>
        <taxon>Embryophyta</taxon>
        <taxon>Tracheophyta</taxon>
        <taxon>Spermatophyta</taxon>
        <taxon>Magnoliopsida</taxon>
        <taxon>Liliopsida</taxon>
        <taxon>Poales</taxon>
        <taxon>Poaceae</taxon>
        <taxon>BOP clade</taxon>
        <taxon>Pooideae</taxon>
        <taxon>Poodae</taxon>
        <taxon>Poeae</taxon>
        <taxon>Poeae Chloroplast Group 1 (Aveneae type)</taxon>
        <taxon>Aveninae</taxon>
        <taxon>Avena</taxon>
    </lineage>
</organism>
<proteinExistence type="predicted"/>